<proteinExistence type="predicted"/>
<evidence type="ECO:0000313" key="2">
    <source>
        <dbReference type="EMBL" id="CAH0417500.1"/>
    </source>
</evidence>
<dbReference type="InterPro" id="IPR018878">
    <property type="entry name" value="ORF6C_dom"/>
</dbReference>
<organism evidence="2 3">
    <name type="scientific">Periweissella fabaria</name>
    <dbReference type="NCBI Taxonomy" id="546157"/>
    <lineage>
        <taxon>Bacteria</taxon>
        <taxon>Bacillati</taxon>
        <taxon>Bacillota</taxon>
        <taxon>Bacilli</taxon>
        <taxon>Lactobacillales</taxon>
        <taxon>Lactobacillaceae</taxon>
        <taxon>Periweissella</taxon>
    </lineage>
</organism>
<name>A0ABN8BMK6_9LACO</name>
<dbReference type="InterPro" id="IPR003497">
    <property type="entry name" value="BRO_N_domain"/>
</dbReference>
<evidence type="ECO:0000259" key="1">
    <source>
        <dbReference type="PROSITE" id="PS51750"/>
    </source>
</evidence>
<dbReference type="SMART" id="SM01040">
    <property type="entry name" value="Bro-N"/>
    <property type="match status" value="1"/>
</dbReference>
<dbReference type="EMBL" id="CAKKNS010000010">
    <property type="protein sequence ID" value="CAH0417500.1"/>
    <property type="molecule type" value="Genomic_DNA"/>
</dbReference>
<protein>
    <recommendedName>
        <fullName evidence="1">Bro-N domain-containing protein</fullName>
    </recommendedName>
</protein>
<comment type="caution">
    <text evidence="2">The sequence shown here is derived from an EMBL/GenBank/DDBJ whole genome shotgun (WGS) entry which is preliminary data.</text>
</comment>
<dbReference type="Pfam" id="PF10552">
    <property type="entry name" value="ORF6C"/>
    <property type="match status" value="1"/>
</dbReference>
<accession>A0ABN8BMK6</accession>
<gene>
    <name evidence="2" type="ORF">WFA24289_01842</name>
</gene>
<dbReference type="Proteomes" id="UP000789707">
    <property type="component" value="Unassembled WGS sequence"/>
</dbReference>
<sequence>MDELQVFNGLKVKEENGRILFDAETAALGIGLTKTSKGNVYVRWERVNEYLGLSENGQLIKRGDFITEPQFYKLTMKANNDTAERFQDWVTEEVLPSIRKTGSYTQRPMTTQEQVSLALKGWQEHNERFIAVETEIEDIKDNMGLPANMAETLTIARRKQVITILGGKNAPAYKQLSKNVFAEFGRDFKQYFELPRYDSLAMRRFDEAIDYTHHWQPSINMTLLIRQLNSQTALAV</sequence>
<evidence type="ECO:0000313" key="3">
    <source>
        <dbReference type="Proteomes" id="UP000789707"/>
    </source>
</evidence>
<dbReference type="RefSeq" id="WP_230097521.1">
    <property type="nucleotide sequence ID" value="NZ_CAKKNS010000010.1"/>
</dbReference>
<feature type="domain" description="Bro-N" evidence="1">
    <location>
        <begin position="1"/>
        <end position="102"/>
    </location>
</feature>
<keyword evidence="3" id="KW-1185">Reference proteome</keyword>
<dbReference type="Pfam" id="PF02498">
    <property type="entry name" value="Bro-N"/>
    <property type="match status" value="1"/>
</dbReference>
<reference evidence="2 3" key="1">
    <citation type="submission" date="2021-11" db="EMBL/GenBank/DDBJ databases">
        <authorList>
            <person name="Depoorter E."/>
        </authorList>
    </citation>
    <scope>NUCLEOTIDE SEQUENCE [LARGE SCALE GENOMIC DNA]</scope>
    <source>
        <strain evidence="2 3">LMG 24289</strain>
    </source>
</reference>
<dbReference type="PROSITE" id="PS51750">
    <property type="entry name" value="BRO_N"/>
    <property type="match status" value="1"/>
</dbReference>